<sequence>GPGQSARAGEDLRLRACRSSRARRGRPRRRLRRGGGDRGALGHRQVDVAAPARRTRLGRRRHRRSRRSDGHRRQRASVERDAPARRRLRLPVLPPAARALRRGQRAAGRRRPRSREGSRRPRPCP</sequence>
<organism evidence="2">
    <name type="scientific">uncultured Solirubrobacteraceae bacterium</name>
    <dbReference type="NCBI Taxonomy" id="1162706"/>
    <lineage>
        <taxon>Bacteria</taxon>
        <taxon>Bacillati</taxon>
        <taxon>Actinomycetota</taxon>
        <taxon>Thermoleophilia</taxon>
        <taxon>Solirubrobacterales</taxon>
        <taxon>Solirubrobacteraceae</taxon>
        <taxon>environmental samples</taxon>
    </lineage>
</organism>
<keyword evidence="2" id="KW-0132">Cell division</keyword>
<feature type="compositionally biased region" description="Basic residues" evidence="1">
    <location>
        <begin position="99"/>
        <end position="113"/>
    </location>
</feature>
<feature type="non-terminal residue" evidence="2">
    <location>
        <position position="125"/>
    </location>
</feature>
<keyword evidence="2" id="KW-0131">Cell cycle</keyword>
<feature type="non-terminal residue" evidence="2">
    <location>
        <position position="1"/>
    </location>
</feature>
<dbReference type="EMBL" id="CADCVP010000202">
    <property type="protein sequence ID" value="CAA9501041.1"/>
    <property type="molecule type" value="Genomic_DNA"/>
</dbReference>
<proteinExistence type="predicted"/>
<reference evidence="2" key="1">
    <citation type="submission" date="2020-02" db="EMBL/GenBank/DDBJ databases">
        <authorList>
            <person name="Meier V. D."/>
        </authorList>
    </citation>
    <scope>NUCLEOTIDE SEQUENCE</scope>
    <source>
        <strain evidence="2">AVDCRST_MAG69</strain>
    </source>
</reference>
<accession>A0A6J4SKH5</accession>
<gene>
    <name evidence="2" type="ORF">AVDCRST_MAG69-1876</name>
</gene>
<evidence type="ECO:0000256" key="1">
    <source>
        <dbReference type="SAM" id="MobiDB-lite"/>
    </source>
</evidence>
<feature type="compositionally biased region" description="Basic residues" evidence="1">
    <location>
        <begin position="53"/>
        <end position="75"/>
    </location>
</feature>
<evidence type="ECO:0000313" key="2">
    <source>
        <dbReference type="EMBL" id="CAA9501041.1"/>
    </source>
</evidence>
<name>A0A6J4SKH5_9ACTN</name>
<keyword evidence="2" id="KW-0547">Nucleotide-binding</keyword>
<protein>
    <submittedName>
        <fullName evidence="2">Cell division transporter, ATP-binding protein FtsE</fullName>
    </submittedName>
</protein>
<dbReference type="GO" id="GO:0005524">
    <property type="term" value="F:ATP binding"/>
    <property type="evidence" value="ECO:0007669"/>
    <property type="project" value="UniProtKB-KW"/>
</dbReference>
<feature type="region of interest" description="Disordered" evidence="1">
    <location>
        <begin position="1"/>
        <end position="125"/>
    </location>
</feature>
<dbReference type="GO" id="GO:0051301">
    <property type="term" value="P:cell division"/>
    <property type="evidence" value="ECO:0007669"/>
    <property type="project" value="UniProtKB-KW"/>
</dbReference>
<feature type="compositionally biased region" description="Basic residues" evidence="1">
    <location>
        <begin position="15"/>
        <end position="33"/>
    </location>
</feature>
<keyword evidence="2" id="KW-0067">ATP-binding</keyword>
<dbReference type="AlphaFoldDB" id="A0A6J4SKH5"/>